<dbReference type="Pfam" id="PF04578">
    <property type="entry name" value="DUF594"/>
    <property type="match status" value="1"/>
</dbReference>
<feature type="transmembrane region" description="Helical" evidence="2">
    <location>
        <begin position="50"/>
        <end position="68"/>
    </location>
</feature>
<evidence type="ECO:0000259" key="3">
    <source>
        <dbReference type="Pfam" id="PF13968"/>
    </source>
</evidence>
<evidence type="ECO:0000256" key="2">
    <source>
        <dbReference type="SAM" id="Phobius"/>
    </source>
</evidence>
<keyword evidence="2" id="KW-0812">Transmembrane</keyword>
<feature type="transmembrane region" description="Helical" evidence="2">
    <location>
        <begin position="268"/>
        <end position="290"/>
    </location>
</feature>
<feature type="region of interest" description="Disordered" evidence="1">
    <location>
        <begin position="643"/>
        <end position="662"/>
    </location>
</feature>
<evidence type="ECO:0000313" key="5">
    <source>
        <dbReference type="Proteomes" id="UP000015105"/>
    </source>
</evidence>
<organism evidence="4 5">
    <name type="scientific">Aegilops tauschii subsp. strangulata</name>
    <name type="common">Goatgrass</name>
    <dbReference type="NCBI Taxonomy" id="200361"/>
    <lineage>
        <taxon>Eukaryota</taxon>
        <taxon>Viridiplantae</taxon>
        <taxon>Streptophyta</taxon>
        <taxon>Embryophyta</taxon>
        <taxon>Tracheophyta</taxon>
        <taxon>Spermatophyta</taxon>
        <taxon>Magnoliopsida</taxon>
        <taxon>Liliopsida</taxon>
        <taxon>Poales</taxon>
        <taxon>Poaceae</taxon>
        <taxon>BOP clade</taxon>
        <taxon>Pooideae</taxon>
        <taxon>Triticodae</taxon>
        <taxon>Triticeae</taxon>
        <taxon>Triticinae</taxon>
        <taxon>Aegilops</taxon>
    </lineage>
</organism>
<reference evidence="5" key="2">
    <citation type="journal article" date="2017" name="Nat. Plants">
        <title>The Aegilops tauschii genome reveals multiple impacts of transposons.</title>
        <authorList>
            <person name="Zhao G."/>
            <person name="Zou C."/>
            <person name="Li K."/>
            <person name="Wang K."/>
            <person name="Li T."/>
            <person name="Gao L."/>
            <person name="Zhang X."/>
            <person name="Wang H."/>
            <person name="Yang Z."/>
            <person name="Liu X."/>
            <person name="Jiang W."/>
            <person name="Mao L."/>
            <person name="Kong X."/>
            <person name="Jiao Y."/>
            <person name="Jia J."/>
        </authorList>
    </citation>
    <scope>NUCLEOTIDE SEQUENCE [LARGE SCALE GENOMIC DNA]</scope>
    <source>
        <strain evidence="5">cv. AL8/78</strain>
    </source>
</reference>
<feature type="transmembrane region" description="Helical" evidence="2">
    <location>
        <begin position="302"/>
        <end position="328"/>
    </location>
</feature>
<evidence type="ECO:0000313" key="4">
    <source>
        <dbReference type="EnsemblPlants" id="AET4Gv20007400.2"/>
    </source>
</evidence>
<proteinExistence type="predicted"/>
<reference evidence="4" key="4">
    <citation type="submission" date="2019-03" db="UniProtKB">
        <authorList>
            <consortium name="EnsemblPlants"/>
        </authorList>
    </citation>
    <scope>IDENTIFICATION</scope>
</reference>
<feature type="transmembrane region" description="Helical" evidence="2">
    <location>
        <begin position="17"/>
        <end position="38"/>
    </location>
</feature>
<sequence>TSACMSLSGAVGWWDEWQLRILVLASLFMQYLLYLCVWLRRSPSMSRMRVLVWIVYIGSDAVAIYALATLFNRQKQTLDGGSTALEVLWAPVLLIHLGGQPFISAYSLEDNELWKRHTITLVSQVTVALYVFCKWWSGEKRLLAAGVLLFLFGILKFAQKPWALRTASFNSMPASLEVEHKGRTYSLEEYVQDAKKCLLDTEMSGGRYGLRSLSNYMFVDRSVPYSLRIKVLSGFMHSKYEYEYKELRSRLGDTFSMLYTRVQSFGTIYGSGFMFFLPFLALSSIVLLATSRKDGHEEKDITVTYILFCFTAMLEFLLPCMVLSYMILAQCISSFSAGFLMKHFEGWHDMVSQCNIMSFCVRKKKPTFLMKLAAFNFLREFVNQHWFIKKEARAYQITGVVRQHVEDGWKNYICGAESYRKFNELRGQWALRRHKQIGWSLKMNFDKSVLLWHIATDLCFYHPNTSHQCRQQAEATLRSREISNYMIYLLLIRPEMLMLGSRSDLFTMASNQIGKDMTEEILAGEILSMPSSSDNMISDARRLAQELMVLDSEEDRWIVIQGVWVEMLCYSASRCRGYLHAKSLGDGGECLTTIWLLLAVMGMETLADRNHRPKFQDEEEKVEEIELEEALPVHKKDEKKNHILPTCSQGRAGHPAHDDRLV</sequence>
<feature type="domain" description="DUF4220" evidence="3">
    <location>
        <begin position="53"/>
        <end position="378"/>
    </location>
</feature>
<dbReference type="InterPro" id="IPR025315">
    <property type="entry name" value="DUF4220"/>
</dbReference>
<dbReference type="Proteomes" id="UP000015105">
    <property type="component" value="Chromosome 4D"/>
</dbReference>
<keyword evidence="2" id="KW-1133">Transmembrane helix</keyword>
<dbReference type="Gramene" id="AET4Gv20007400.2">
    <property type="protein sequence ID" value="AET4Gv20007400.2"/>
    <property type="gene ID" value="AET4Gv20007400"/>
</dbReference>
<dbReference type="Pfam" id="PF13968">
    <property type="entry name" value="DUF4220"/>
    <property type="match status" value="1"/>
</dbReference>
<dbReference type="EnsemblPlants" id="AET4Gv20007400.2">
    <property type="protein sequence ID" value="AET4Gv20007400.2"/>
    <property type="gene ID" value="AET4Gv20007400"/>
</dbReference>
<keyword evidence="2" id="KW-0472">Membrane</keyword>
<protein>
    <recommendedName>
        <fullName evidence="3">DUF4220 domain-containing protein</fullName>
    </recommendedName>
</protein>
<evidence type="ECO:0000256" key="1">
    <source>
        <dbReference type="SAM" id="MobiDB-lite"/>
    </source>
</evidence>
<dbReference type="InterPro" id="IPR007658">
    <property type="entry name" value="DUF594"/>
</dbReference>
<keyword evidence="5" id="KW-1185">Reference proteome</keyword>
<reference evidence="4" key="3">
    <citation type="journal article" date="2017" name="Nature">
        <title>Genome sequence of the progenitor of the wheat D genome Aegilops tauschii.</title>
        <authorList>
            <person name="Luo M.C."/>
            <person name="Gu Y.Q."/>
            <person name="Puiu D."/>
            <person name="Wang H."/>
            <person name="Twardziok S.O."/>
            <person name="Deal K.R."/>
            <person name="Huo N."/>
            <person name="Zhu T."/>
            <person name="Wang L."/>
            <person name="Wang Y."/>
            <person name="McGuire P.E."/>
            <person name="Liu S."/>
            <person name="Long H."/>
            <person name="Ramasamy R.K."/>
            <person name="Rodriguez J.C."/>
            <person name="Van S.L."/>
            <person name="Yuan L."/>
            <person name="Wang Z."/>
            <person name="Xia Z."/>
            <person name="Xiao L."/>
            <person name="Anderson O.D."/>
            <person name="Ouyang S."/>
            <person name="Liang Y."/>
            <person name="Zimin A.V."/>
            <person name="Pertea G."/>
            <person name="Qi P."/>
            <person name="Bennetzen J.L."/>
            <person name="Dai X."/>
            <person name="Dawson M.W."/>
            <person name="Muller H.G."/>
            <person name="Kugler K."/>
            <person name="Rivarola-Duarte L."/>
            <person name="Spannagl M."/>
            <person name="Mayer K.F.X."/>
            <person name="Lu F.H."/>
            <person name="Bevan M.W."/>
            <person name="Leroy P."/>
            <person name="Li P."/>
            <person name="You F.M."/>
            <person name="Sun Q."/>
            <person name="Liu Z."/>
            <person name="Lyons E."/>
            <person name="Wicker T."/>
            <person name="Salzberg S.L."/>
            <person name="Devos K.M."/>
            <person name="Dvorak J."/>
        </authorList>
    </citation>
    <scope>NUCLEOTIDE SEQUENCE [LARGE SCALE GENOMIC DNA]</scope>
    <source>
        <strain evidence="4">cv. AL8/78</strain>
    </source>
</reference>
<dbReference type="AlphaFoldDB" id="A0A453GZN6"/>
<reference evidence="4" key="5">
    <citation type="journal article" date="2021" name="G3 (Bethesda)">
        <title>Aegilops tauschii genome assembly Aet v5.0 features greater sequence contiguity and improved annotation.</title>
        <authorList>
            <person name="Wang L."/>
            <person name="Zhu T."/>
            <person name="Rodriguez J.C."/>
            <person name="Deal K.R."/>
            <person name="Dubcovsky J."/>
            <person name="McGuire P.E."/>
            <person name="Lux T."/>
            <person name="Spannagl M."/>
            <person name="Mayer K.F.X."/>
            <person name="Baldrich P."/>
            <person name="Meyers B.C."/>
            <person name="Huo N."/>
            <person name="Gu Y.Q."/>
            <person name="Zhou H."/>
            <person name="Devos K.M."/>
            <person name="Bennetzen J.L."/>
            <person name="Unver T."/>
            <person name="Budak H."/>
            <person name="Gulick P.J."/>
            <person name="Galiba G."/>
            <person name="Kalapos B."/>
            <person name="Nelson D.R."/>
            <person name="Li P."/>
            <person name="You F.M."/>
            <person name="Luo M.C."/>
            <person name="Dvorak J."/>
        </authorList>
    </citation>
    <scope>NUCLEOTIDE SEQUENCE [LARGE SCALE GENOMIC DNA]</scope>
    <source>
        <strain evidence="4">cv. AL8/78</strain>
    </source>
</reference>
<feature type="transmembrane region" description="Helical" evidence="2">
    <location>
        <begin position="142"/>
        <end position="159"/>
    </location>
</feature>
<feature type="transmembrane region" description="Helical" evidence="2">
    <location>
        <begin position="88"/>
        <end position="108"/>
    </location>
</feature>
<dbReference type="STRING" id="200361.A0A453GZN6"/>
<reference evidence="5" key="1">
    <citation type="journal article" date="2014" name="Science">
        <title>Ancient hybridizations among the ancestral genomes of bread wheat.</title>
        <authorList>
            <consortium name="International Wheat Genome Sequencing Consortium,"/>
            <person name="Marcussen T."/>
            <person name="Sandve S.R."/>
            <person name="Heier L."/>
            <person name="Spannagl M."/>
            <person name="Pfeifer M."/>
            <person name="Jakobsen K.S."/>
            <person name="Wulff B.B."/>
            <person name="Steuernagel B."/>
            <person name="Mayer K.F."/>
            <person name="Olsen O.A."/>
        </authorList>
    </citation>
    <scope>NUCLEOTIDE SEQUENCE [LARGE SCALE GENOMIC DNA]</scope>
    <source>
        <strain evidence="5">cv. AL8/78</strain>
    </source>
</reference>
<accession>A0A453GZN6</accession>
<dbReference type="PANTHER" id="PTHR31325">
    <property type="entry name" value="OS01G0798800 PROTEIN-RELATED"/>
    <property type="match status" value="1"/>
</dbReference>
<name>A0A453GZN6_AEGTS</name>